<organism evidence="3 4">
    <name type="scientific">Linnemannia elongata AG-77</name>
    <dbReference type="NCBI Taxonomy" id="1314771"/>
    <lineage>
        <taxon>Eukaryota</taxon>
        <taxon>Fungi</taxon>
        <taxon>Fungi incertae sedis</taxon>
        <taxon>Mucoromycota</taxon>
        <taxon>Mortierellomycotina</taxon>
        <taxon>Mortierellomycetes</taxon>
        <taxon>Mortierellales</taxon>
        <taxon>Mortierellaceae</taxon>
        <taxon>Linnemannia</taxon>
    </lineage>
</organism>
<name>A0A197K9T2_9FUNG</name>
<gene>
    <name evidence="3" type="ORF">K457DRAFT_134783</name>
</gene>
<sequence length="266" mass="28296">MSLSQGAIIGITVPSVFVGLGLIYMCCCRKEANARSTQKLMDATNLMHAQEPQGLMSTGILPDGTVGLLVRPLPSSGVLPPQPQLLPIQPQQQHPYQPFVPSPPQPYALSAPSVPFQQDSYRPADLQHQLQLSSHPRPSVVTTTGNEVKAGENIPYVPSSHGHGHGSESMSGPVSLSSWASPAPPITATAVPTTLFPPGIPNYSRPTIVRGPEERHHDTQPFYSTAPSTAPFSSATSSTVNSSVEKATMDTSYYSPRPPNNPHGPI</sequence>
<proteinExistence type="predicted"/>
<evidence type="ECO:0000313" key="3">
    <source>
        <dbReference type="EMBL" id="OAQ33159.1"/>
    </source>
</evidence>
<protein>
    <submittedName>
        <fullName evidence="3">Uncharacterized protein</fullName>
    </submittedName>
</protein>
<dbReference type="OrthoDB" id="2449808at2759"/>
<dbReference type="Proteomes" id="UP000078512">
    <property type="component" value="Unassembled WGS sequence"/>
</dbReference>
<keyword evidence="4" id="KW-1185">Reference proteome</keyword>
<evidence type="ECO:0000256" key="1">
    <source>
        <dbReference type="SAM" id="MobiDB-lite"/>
    </source>
</evidence>
<dbReference type="EMBL" id="KV442022">
    <property type="protein sequence ID" value="OAQ33159.1"/>
    <property type="molecule type" value="Genomic_DNA"/>
</dbReference>
<evidence type="ECO:0000313" key="4">
    <source>
        <dbReference type="Proteomes" id="UP000078512"/>
    </source>
</evidence>
<feature type="compositionally biased region" description="Low complexity" evidence="1">
    <location>
        <begin position="224"/>
        <end position="244"/>
    </location>
</feature>
<reference evidence="3 4" key="1">
    <citation type="submission" date="2016-05" db="EMBL/GenBank/DDBJ databases">
        <title>Genome sequencing reveals origins of a unique bacterial endosymbiosis in the earliest lineages of terrestrial Fungi.</title>
        <authorList>
            <consortium name="DOE Joint Genome Institute"/>
            <person name="Uehling J."/>
            <person name="Gryganskyi A."/>
            <person name="Hameed K."/>
            <person name="Tschaplinski T."/>
            <person name="Misztal P."/>
            <person name="Wu S."/>
            <person name="Desiro A."/>
            <person name="Vande Pol N."/>
            <person name="Du Z.-Y."/>
            <person name="Zienkiewicz A."/>
            <person name="Zienkiewicz K."/>
            <person name="Morin E."/>
            <person name="Tisserant E."/>
            <person name="Splivallo R."/>
            <person name="Hainaut M."/>
            <person name="Henrissat B."/>
            <person name="Ohm R."/>
            <person name="Kuo A."/>
            <person name="Yan J."/>
            <person name="Lipzen A."/>
            <person name="Nolan M."/>
            <person name="Labutti K."/>
            <person name="Barry K."/>
            <person name="Goldstein A."/>
            <person name="Labbe J."/>
            <person name="Schadt C."/>
            <person name="Tuskan G."/>
            <person name="Grigoriev I."/>
            <person name="Martin F."/>
            <person name="Vilgalys R."/>
            <person name="Bonito G."/>
        </authorList>
    </citation>
    <scope>NUCLEOTIDE SEQUENCE [LARGE SCALE GENOMIC DNA]</scope>
    <source>
        <strain evidence="3 4">AG-77</strain>
    </source>
</reference>
<feature type="region of interest" description="Disordered" evidence="1">
    <location>
        <begin position="210"/>
        <end position="244"/>
    </location>
</feature>
<keyword evidence="2" id="KW-0472">Membrane</keyword>
<evidence type="ECO:0000256" key="2">
    <source>
        <dbReference type="SAM" id="Phobius"/>
    </source>
</evidence>
<accession>A0A197K9T2</accession>
<feature type="transmembrane region" description="Helical" evidence="2">
    <location>
        <begin position="6"/>
        <end position="27"/>
    </location>
</feature>
<dbReference type="AlphaFoldDB" id="A0A197K9T2"/>
<keyword evidence="2" id="KW-0812">Transmembrane</keyword>
<keyword evidence="2" id="KW-1133">Transmembrane helix</keyword>
<feature type="region of interest" description="Disordered" evidence="1">
    <location>
        <begin position="157"/>
        <end position="180"/>
    </location>
</feature>